<comment type="caution">
    <text evidence="3">The sequence shown here is derived from an EMBL/GenBank/DDBJ whole genome shotgun (WGS) entry which is preliminary data.</text>
</comment>
<dbReference type="PANTHER" id="PTHR37984">
    <property type="entry name" value="PROTEIN CBG26694"/>
    <property type="match status" value="1"/>
</dbReference>
<dbReference type="InterPro" id="IPR050951">
    <property type="entry name" value="Retrovirus_Pol_polyprotein"/>
</dbReference>
<accession>A0AAE0YYE4</accession>
<protein>
    <recommendedName>
        <fullName evidence="2">Integrase catalytic domain-containing protein</fullName>
    </recommendedName>
</protein>
<proteinExistence type="predicted"/>
<organism evidence="3 4">
    <name type="scientific">Elysia crispata</name>
    <name type="common">lettuce slug</name>
    <dbReference type="NCBI Taxonomy" id="231223"/>
    <lineage>
        <taxon>Eukaryota</taxon>
        <taxon>Metazoa</taxon>
        <taxon>Spiralia</taxon>
        <taxon>Lophotrochozoa</taxon>
        <taxon>Mollusca</taxon>
        <taxon>Gastropoda</taxon>
        <taxon>Heterobranchia</taxon>
        <taxon>Euthyneura</taxon>
        <taxon>Panpulmonata</taxon>
        <taxon>Sacoglossa</taxon>
        <taxon>Placobranchoidea</taxon>
        <taxon>Plakobranchidae</taxon>
        <taxon>Elysia</taxon>
    </lineage>
</organism>
<evidence type="ECO:0000259" key="2">
    <source>
        <dbReference type="PROSITE" id="PS50994"/>
    </source>
</evidence>
<name>A0AAE0YYE4_9GAST</name>
<feature type="transmembrane region" description="Helical" evidence="1">
    <location>
        <begin position="393"/>
        <end position="416"/>
    </location>
</feature>
<keyword evidence="1" id="KW-0472">Membrane</keyword>
<dbReference type="InterPro" id="IPR041588">
    <property type="entry name" value="Integrase_H2C2"/>
</dbReference>
<gene>
    <name evidence="3" type="ORF">RRG08_027114</name>
</gene>
<dbReference type="InterPro" id="IPR041577">
    <property type="entry name" value="RT_RNaseH_2"/>
</dbReference>
<evidence type="ECO:0000313" key="4">
    <source>
        <dbReference type="Proteomes" id="UP001283361"/>
    </source>
</evidence>
<feature type="domain" description="Integrase catalytic" evidence="2">
    <location>
        <begin position="228"/>
        <end position="339"/>
    </location>
</feature>
<dbReference type="SUPFAM" id="SSF56672">
    <property type="entry name" value="DNA/RNA polymerases"/>
    <property type="match status" value="1"/>
</dbReference>
<dbReference type="GO" id="GO:0003676">
    <property type="term" value="F:nucleic acid binding"/>
    <property type="evidence" value="ECO:0007669"/>
    <property type="project" value="InterPro"/>
</dbReference>
<dbReference type="PANTHER" id="PTHR37984:SF15">
    <property type="entry name" value="INTEGRASE CATALYTIC DOMAIN-CONTAINING PROTEIN"/>
    <property type="match status" value="1"/>
</dbReference>
<reference evidence="3" key="1">
    <citation type="journal article" date="2023" name="G3 (Bethesda)">
        <title>A reference genome for the long-term kleptoplast-retaining sea slug Elysia crispata morphotype clarki.</title>
        <authorList>
            <person name="Eastman K.E."/>
            <person name="Pendleton A.L."/>
            <person name="Shaikh M.A."/>
            <person name="Suttiyut T."/>
            <person name="Ogas R."/>
            <person name="Tomko P."/>
            <person name="Gavelis G."/>
            <person name="Widhalm J.R."/>
            <person name="Wisecaver J.H."/>
        </authorList>
    </citation>
    <scope>NUCLEOTIDE SEQUENCE</scope>
    <source>
        <strain evidence="3">ECLA1</strain>
    </source>
</reference>
<dbReference type="AlphaFoldDB" id="A0AAE0YYE4"/>
<dbReference type="SUPFAM" id="SSF53098">
    <property type="entry name" value="Ribonuclease H-like"/>
    <property type="match status" value="1"/>
</dbReference>
<dbReference type="Gene3D" id="3.30.420.10">
    <property type="entry name" value="Ribonuclease H-like superfamily/Ribonuclease H"/>
    <property type="match status" value="1"/>
</dbReference>
<dbReference type="Gene3D" id="3.30.70.270">
    <property type="match status" value="1"/>
</dbReference>
<dbReference type="Gene3D" id="1.10.340.70">
    <property type="match status" value="1"/>
</dbReference>
<dbReference type="InterPro" id="IPR001584">
    <property type="entry name" value="Integrase_cat-core"/>
</dbReference>
<dbReference type="Proteomes" id="UP001283361">
    <property type="component" value="Unassembled WGS sequence"/>
</dbReference>
<dbReference type="InterPro" id="IPR043128">
    <property type="entry name" value="Rev_trsase/Diguanyl_cyclase"/>
</dbReference>
<evidence type="ECO:0000256" key="1">
    <source>
        <dbReference type="SAM" id="Phobius"/>
    </source>
</evidence>
<keyword evidence="1" id="KW-0812">Transmembrane</keyword>
<dbReference type="GO" id="GO:0015074">
    <property type="term" value="P:DNA integration"/>
    <property type="evidence" value="ECO:0007669"/>
    <property type="project" value="InterPro"/>
</dbReference>
<keyword evidence="1" id="KW-1133">Transmembrane helix</keyword>
<keyword evidence="4" id="KW-1185">Reference proteome</keyword>
<dbReference type="Pfam" id="PF17921">
    <property type="entry name" value="Integrase_H2C2"/>
    <property type="match status" value="1"/>
</dbReference>
<dbReference type="InterPro" id="IPR036397">
    <property type="entry name" value="RNaseH_sf"/>
</dbReference>
<dbReference type="Pfam" id="PF17919">
    <property type="entry name" value="RT_RNaseH_2"/>
    <property type="match status" value="1"/>
</dbReference>
<dbReference type="InterPro" id="IPR043502">
    <property type="entry name" value="DNA/RNA_pol_sf"/>
</dbReference>
<dbReference type="GO" id="GO:0003824">
    <property type="term" value="F:catalytic activity"/>
    <property type="evidence" value="ECO:0007669"/>
    <property type="project" value="UniProtKB-KW"/>
</dbReference>
<dbReference type="PROSITE" id="PS50994">
    <property type="entry name" value="INTEGRASE"/>
    <property type="match status" value="1"/>
</dbReference>
<dbReference type="EMBL" id="JAWDGP010005151">
    <property type="protein sequence ID" value="KAK3759205.1"/>
    <property type="molecule type" value="Genomic_DNA"/>
</dbReference>
<dbReference type="Pfam" id="PF00665">
    <property type="entry name" value="rve"/>
    <property type="match status" value="1"/>
</dbReference>
<sequence>MINFYHRFLPNIAATLSPLYGALKSSKPRQELVWSQEMKQAFLNGKTALANAAMLVHPYTDCPLALTSDASDVAVGAVLEQFNKAHVPRKNNIVADCVSRSRTTNAVSLGIDYVGMARAQAASIDVQAYKTAFTCLEITNTRLNEQGPELVCDVSTGRPRPIVPPDFRHTVFDVVHNLSHPGVKATVEMVSDKFVWHGMREQVSRWVKECHHCQSSKIQNHTKAPLEHLSVPEKRFSHINIDIVGPLPFSSGFTYLLTIIDRNTRWPEAIPLRGITTPECVHALNTGWIARFGIPVSSDHGSQFTSSLWSEIAARHTSDYHPQANGMIERFHRTLKTALKARLTCPNWVEELPWVLLGLRTTPKEDLAYSSASRVAPCCSDVFAYRSHYSTAYAIPVTLTVSVFGGGGLCCVWTYFGQ</sequence>
<evidence type="ECO:0000313" key="3">
    <source>
        <dbReference type="EMBL" id="KAK3759205.1"/>
    </source>
</evidence>
<dbReference type="InterPro" id="IPR012337">
    <property type="entry name" value="RNaseH-like_sf"/>
</dbReference>